<sequence>MIHLIWNERQADEQWSRGEDVYASYWPEILKQAGMAYRRWSPEAWLESRPQGITIVAGLDQEEAWNDVMRAYCESGNAVLAIGDTYGLDDVLGADRQRSIEEGWIGWGESSLADGLRSSFHFFGATLVNPAEGTASYGAMTLPDGNDTAHPVVTVKTYSRGAASLLAIDLARTFCLIQQGVPVVKDGEPAPDGTGGIDDGVLKADDGILLNWERDRGAVDGGAPFYIDPLVDEFRILFVRLIHRLTEAISRTFAQTWFWPEGIEAIGHISHDTDGSSPEAAELLLGALAESGVRSSWCVIMPGYPERIYRRIAAEGHELALHYNALESDGFRWDETLFREQLDMLKGQLSAIGESLPIRTNKNHYLRWEGGADLYHWCERTGIVMEQSKGGTKQGNKGFLMGTCHPYVPMAEAGERNRLMSVYSNPTLAWDPPAPLRCTMPEAKALVDRSKDVYGVAHFLYHPASFLLVKGVHAAFVELVKYAKDNGFVWWTALELYEWLELRRTVDAYVEDDCLRIVAGRACSGLTVLLGADAVVPAGEAGAAVRSACAVIRYGIPLQQWILDVPQGETRISLRGAI</sequence>
<name>A0ABV5W766_9BACL</name>
<evidence type="ECO:0008006" key="3">
    <source>
        <dbReference type="Google" id="ProtNLM"/>
    </source>
</evidence>
<keyword evidence="2" id="KW-1185">Reference proteome</keyword>
<dbReference type="Gene3D" id="3.20.20.370">
    <property type="entry name" value="Glycoside hydrolase/deacetylase"/>
    <property type="match status" value="1"/>
</dbReference>
<comment type="caution">
    <text evidence="1">The sequence shown here is derived from an EMBL/GenBank/DDBJ whole genome shotgun (WGS) entry which is preliminary data.</text>
</comment>
<evidence type="ECO:0000313" key="1">
    <source>
        <dbReference type="EMBL" id="MFB9756429.1"/>
    </source>
</evidence>
<reference evidence="1 2" key="1">
    <citation type="submission" date="2024-09" db="EMBL/GenBank/DDBJ databases">
        <authorList>
            <person name="Sun Q."/>
            <person name="Mori K."/>
        </authorList>
    </citation>
    <scope>NUCLEOTIDE SEQUENCE [LARGE SCALE GENOMIC DNA]</scope>
    <source>
        <strain evidence="1 2">JCM 12520</strain>
    </source>
</reference>
<dbReference type="InterPro" id="IPR011330">
    <property type="entry name" value="Glyco_hydro/deAcase_b/a-brl"/>
</dbReference>
<dbReference type="EMBL" id="JBHMAG010000023">
    <property type="protein sequence ID" value="MFB9756429.1"/>
    <property type="molecule type" value="Genomic_DNA"/>
</dbReference>
<evidence type="ECO:0000313" key="2">
    <source>
        <dbReference type="Proteomes" id="UP001589619"/>
    </source>
</evidence>
<organism evidence="1 2">
    <name type="scientific">Paenibacillus hodogayensis</name>
    <dbReference type="NCBI Taxonomy" id="279208"/>
    <lineage>
        <taxon>Bacteria</taxon>
        <taxon>Bacillati</taxon>
        <taxon>Bacillota</taxon>
        <taxon>Bacilli</taxon>
        <taxon>Bacillales</taxon>
        <taxon>Paenibacillaceae</taxon>
        <taxon>Paenibacillus</taxon>
    </lineage>
</organism>
<dbReference type="Proteomes" id="UP001589619">
    <property type="component" value="Unassembled WGS sequence"/>
</dbReference>
<proteinExistence type="predicted"/>
<dbReference type="SUPFAM" id="SSF88713">
    <property type="entry name" value="Glycoside hydrolase/deacetylase"/>
    <property type="match status" value="1"/>
</dbReference>
<protein>
    <recommendedName>
        <fullName evidence="3">NodB homology domain-containing protein</fullName>
    </recommendedName>
</protein>
<accession>A0ABV5W766</accession>
<dbReference type="RefSeq" id="WP_344916333.1">
    <property type="nucleotide sequence ID" value="NZ_BAAAYO010000019.1"/>
</dbReference>
<gene>
    <name evidence="1" type="ORF">ACFFNY_33050</name>
</gene>